<proteinExistence type="predicted"/>
<reference evidence="1 2" key="1">
    <citation type="submission" date="2019-07" db="EMBL/GenBank/DDBJ databases">
        <title>Whole genome shotgun sequence of Reyranella soli NBRC 108950.</title>
        <authorList>
            <person name="Hosoyama A."/>
            <person name="Uohara A."/>
            <person name="Ohji S."/>
            <person name="Ichikawa N."/>
        </authorList>
    </citation>
    <scope>NUCLEOTIDE SEQUENCE [LARGE SCALE GENOMIC DNA]</scope>
    <source>
        <strain evidence="1 2">NBRC 108950</strain>
    </source>
</reference>
<dbReference type="Proteomes" id="UP000321058">
    <property type="component" value="Unassembled WGS sequence"/>
</dbReference>
<dbReference type="EMBL" id="BKAJ01000306">
    <property type="protein sequence ID" value="GEP62095.1"/>
    <property type="molecule type" value="Genomic_DNA"/>
</dbReference>
<organism evidence="1 2">
    <name type="scientific">Reyranella soli</name>
    <dbReference type="NCBI Taxonomy" id="1230389"/>
    <lineage>
        <taxon>Bacteria</taxon>
        <taxon>Pseudomonadati</taxon>
        <taxon>Pseudomonadota</taxon>
        <taxon>Alphaproteobacteria</taxon>
        <taxon>Hyphomicrobiales</taxon>
        <taxon>Reyranellaceae</taxon>
        <taxon>Reyranella</taxon>
    </lineage>
</organism>
<comment type="caution">
    <text evidence="1">The sequence shown here is derived from an EMBL/GenBank/DDBJ whole genome shotgun (WGS) entry which is preliminary data.</text>
</comment>
<evidence type="ECO:0000313" key="1">
    <source>
        <dbReference type="EMBL" id="GEP62095.1"/>
    </source>
</evidence>
<name>A0A512NT16_9HYPH</name>
<dbReference type="AlphaFoldDB" id="A0A512NT16"/>
<accession>A0A512NT16</accession>
<keyword evidence="2" id="KW-1185">Reference proteome</keyword>
<sequence>MVNRLLPDRGELPPDVLTRVIPSATLLSAIYYKGLEDGPSFDFVLGTSPLESRMLAHDRKKLGEEDTPEDKARERWLLLLDKLGILGTDEFEVLVVAYLKSGLIEGAAVGRIIDRYLAEDRELAARERFKKFGERSTWHPEVTEAELVEELRGMLPDVGLLDMYGETHLHNEAMSLAGSGDLGQKLVEEWLASFRKRYPAGQEPDLDPNDNYFRRPLHPNIAAELQSMLARKQAGATLLEVCRTVRDDQGWGSRETMFMKSVLPADYEAAILATTGADLKLLLLQSLDFLRNPGVYDVHFGGARQSFLEACRRIAAHEQGSRRAKLIFNVFRDAGMEAQLTPAEETSPAATDGGG</sequence>
<evidence type="ECO:0000313" key="2">
    <source>
        <dbReference type="Proteomes" id="UP000321058"/>
    </source>
</evidence>
<gene>
    <name evidence="1" type="ORF">RSO01_92610</name>
</gene>
<protein>
    <submittedName>
        <fullName evidence="1">Uncharacterized protein</fullName>
    </submittedName>
</protein>